<dbReference type="RefSeq" id="WP_212751128.1">
    <property type="nucleotide sequence ID" value="NZ_PNCJ01000012.1"/>
</dbReference>
<evidence type="ECO:0000313" key="1">
    <source>
        <dbReference type="EMBL" id="TMP37880.1"/>
    </source>
</evidence>
<reference evidence="2" key="2">
    <citation type="submission" date="2019-06" db="EMBL/GenBank/DDBJ databases">
        <title>Co-occurence of chitin degradation, pigmentation and bioactivity in marine Pseudoalteromonas.</title>
        <authorList>
            <person name="Sonnenschein E.C."/>
            <person name="Bech P.K."/>
        </authorList>
    </citation>
    <scope>NUCLEOTIDE SEQUENCE [LARGE SCALE GENOMIC DNA]</scope>
    <source>
        <strain evidence="2">S2599</strain>
    </source>
</reference>
<proteinExistence type="predicted"/>
<protein>
    <submittedName>
        <fullName evidence="1">Uncharacterized protein</fullName>
    </submittedName>
</protein>
<organism evidence="1 2">
    <name type="scientific">Pseudoalteromonas rubra</name>
    <dbReference type="NCBI Taxonomy" id="43658"/>
    <lineage>
        <taxon>Bacteria</taxon>
        <taxon>Pseudomonadati</taxon>
        <taxon>Pseudomonadota</taxon>
        <taxon>Gammaproteobacteria</taxon>
        <taxon>Alteromonadales</taxon>
        <taxon>Pseudoalteromonadaceae</taxon>
        <taxon>Pseudoalteromonas</taxon>
    </lineage>
</organism>
<gene>
    <name evidence="1" type="ORF">CWB98_07945</name>
</gene>
<name>A0A5S3X2C9_9GAMM</name>
<evidence type="ECO:0000313" key="2">
    <source>
        <dbReference type="Proteomes" id="UP000306719"/>
    </source>
</evidence>
<dbReference type="AlphaFoldDB" id="A0A5S3X2C9"/>
<reference evidence="1 2" key="1">
    <citation type="submission" date="2018-01" db="EMBL/GenBank/DDBJ databases">
        <authorList>
            <person name="Paulsen S."/>
            <person name="Gram L.K."/>
        </authorList>
    </citation>
    <scope>NUCLEOTIDE SEQUENCE [LARGE SCALE GENOMIC DNA]</scope>
    <source>
        <strain evidence="1 2">S2599</strain>
    </source>
</reference>
<accession>A0A5S3X2C9</accession>
<sequence>MTLTVLKISHLEQLNSKIFAWLSNIFSRLKIEHLIKQIGITCEAFMCGNIHDQSVGWEYENGIQVSKVINGKNTKITVNGISGFEVPPVDNYNGFCVANVSGTVVYCVKGLSGWDNLSK</sequence>
<dbReference type="EMBL" id="PNCJ01000012">
    <property type="protein sequence ID" value="TMP37880.1"/>
    <property type="molecule type" value="Genomic_DNA"/>
</dbReference>
<comment type="caution">
    <text evidence="1">The sequence shown here is derived from an EMBL/GenBank/DDBJ whole genome shotgun (WGS) entry which is preliminary data.</text>
</comment>
<dbReference type="Proteomes" id="UP000306719">
    <property type="component" value="Unassembled WGS sequence"/>
</dbReference>